<feature type="region of interest" description="Disordered" evidence="3">
    <location>
        <begin position="1"/>
        <end position="86"/>
    </location>
</feature>
<evidence type="ECO:0000256" key="2">
    <source>
        <dbReference type="ARBA" id="ARBA00023136"/>
    </source>
</evidence>
<dbReference type="AlphaFoldDB" id="A0A9W6NXS1"/>
<keyword evidence="2 4" id="KW-0472">Membrane</keyword>
<organism evidence="5 6">
    <name type="scientific">Pseudonocardia halophobica</name>
    <dbReference type="NCBI Taxonomy" id="29401"/>
    <lineage>
        <taxon>Bacteria</taxon>
        <taxon>Bacillati</taxon>
        <taxon>Actinomycetota</taxon>
        <taxon>Actinomycetes</taxon>
        <taxon>Pseudonocardiales</taxon>
        <taxon>Pseudonocardiaceae</taxon>
        <taxon>Pseudonocardia</taxon>
    </lineage>
</organism>
<evidence type="ECO:0000256" key="1">
    <source>
        <dbReference type="ARBA" id="ARBA00004370"/>
    </source>
</evidence>
<dbReference type="PANTHER" id="PTHR37042:SF4">
    <property type="entry name" value="OUTER MEMBRANE PROTEIN RV1973"/>
    <property type="match status" value="1"/>
</dbReference>
<dbReference type="GO" id="GO:0016020">
    <property type="term" value="C:membrane"/>
    <property type="evidence" value="ECO:0007669"/>
    <property type="project" value="UniProtKB-SubCell"/>
</dbReference>
<keyword evidence="4" id="KW-0812">Transmembrane</keyword>
<protein>
    <recommendedName>
        <fullName evidence="7">Mce-associated membrane protein</fullName>
    </recommendedName>
</protein>
<evidence type="ECO:0000256" key="3">
    <source>
        <dbReference type="SAM" id="MobiDB-lite"/>
    </source>
</evidence>
<evidence type="ECO:0000256" key="4">
    <source>
        <dbReference type="SAM" id="Phobius"/>
    </source>
</evidence>
<reference evidence="5" key="2">
    <citation type="submission" date="2023-01" db="EMBL/GenBank/DDBJ databases">
        <authorList>
            <person name="Sun Q."/>
            <person name="Evtushenko L."/>
        </authorList>
    </citation>
    <scope>NUCLEOTIDE SEQUENCE</scope>
    <source>
        <strain evidence="5">VKM Ac-1069</strain>
    </source>
</reference>
<evidence type="ECO:0000313" key="6">
    <source>
        <dbReference type="Proteomes" id="UP001143463"/>
    </source>
</evidence>
<feature type="transmembrane region" description="Helical" evidence="4">
    <location>
        <begin position="94"/>
        <end position="116"/>
    </location>
</feature>
<evidence type="ECO:0000313" key="5">
    <source>
        <dbReference type="EMBL" id="GLL12956.1"/>
    </source>
</evidence>
<dbReference type="Proteomes" id="UP001143463">
    <property type="component" value="Unassembled WGS sequence"/>
</dbReference>
<name>A0A9W6NXS1_9PSEU</name>
<comment type="subcellular location">
    <subcellularLocation>
        <location evidence="1">Membrane</location>
    </subcellularLocation>
</comment>
<keyword evidence="4" id="KW-1133">Transmembrane helix</keyword>
<dbReference type="PANTHER" id="PTHR37042">
    <property type="entry name" value="OUTER MEMBRANE PROTEIN RV1973"/>
    <property type="match status" value="1"/>
</dbReference>
<keyword evidence="6" id="KW-1185">Reference proteome</keyword>
<reference evidence="5" key="1">
    <citation type="journal article" date="2014" name="Int. J. Syst. Evol. Microbiol.">
        <title>Complete genome sequence of Corynebacterium casei LMG S-19264T (=DSM 44701T), isolated from a smear-ripened cheese.</title>
        <authorList>
            <consortium name="US DOE Joint Genome Institute (JGI-PGF)"/>
            <person name="Walter F."/>
            <person name="Albersmeier A."/>
            <person name="Kalinowski J."/>
            <person name="Ruckert C."/>
        </authorList>
    </citation>
    <scope>NUCLEOTIDE SEQUENCE</scope>
    <source>
        <strain evidence="5">VKM Ac-1069</strain>
    </source>
</reference>
<evidence type="ECO:0008006" key="7">
    <source>
        <dbReference type="Google" id="ProtNLM"/>
    </source>
</evidence>
<gene>
    <name evidence="5" type="ORF">GCM10017577_40980</name>
</gene>
<proteinExistence type="predicted"/>
<comment type="caution">
    <text evidence="5">The sequence shown here is derived from an EMBL/GenBank/DDBJ whole genome shotgun (WGS) entry which is preliminary data.</text>
</comment>
<accession>A0A9W6NXS1</accession>
<dbReference type="EMBL" id="BSFQ01000017">
    <property type="protein sequence ID" value="GLL12956.1"/>
    <property type="molecule type" value="Genomic_DNA"/>
</dbReference>
<sequence length="246" mass="25965">MALTSAHRGGRMTRRGASPPPVPTWEDGVVDDDVDVAAETPTEVGPQAREDRAEDGQATTVLPAADETEPAGESSDAGAADPEPPLRGRGPAGLVALLVVTVLLLAAAITAGVFWANGAAKQADRENALSAARQTAVNLTTIDFNHAEDDVRRVLDGSTGDFGGLFTQNIDSYVGVVKDGEVVTTGEVTEAGVEKYDGDTASAVVAVRTTVRNKTVPNGEQRFYRLVEQMEKHDGRWLVSRVEFVP</sequence>